<keyword evidence="3" id="KW-1185">Reference proteome</keyword>
<keyword evidence="2" id="KW-0808">Transferase</keyword>
<feature type="compositionally biased region" description="Low complexity" evidence="1">
    <location>
        <begin position="103"/>
        <end position="124"/>
    </location>
</feature>
<gene>
    <name evidence="2" type="ORF">SEMRO_1604_G285400.1</name>
</gene>
<evidence type="ECO:0000256" key="1">
    <source>
        <dbReference type="SAM" id="MobiDB-lite"/>
    </source>
</evidence>
<evidence type="ECO:0000313" key="2">
    <source>
        <dbReference type="EMBL" id="CAB9524922.1"/>
    </source>
</evidence>
<reference evidence="2" key="1">
    <citation type="submission" date="2020-06" db="EMBL/GenBank/DDBJ databases">
        <authorList>
            <consortium name="Plant Systems Biology data submission"/>
        </authorList>
    </citation>
    <scope>NUCLEOTIDE SEQUENCE</scope>
    <source>
        <strain evidence="2">D6</strain>
    </source>
</reference>
<protein>
    <submittedName>
        <fullName evidence="2">Protein tyrosine kinase</fullName>
    </submittedName>
</protein>
<feature type="compositionally biased region" description="Basic and acidic residues" evidence="1">
    <location>
        <begin position="217"/>
        <end position="226"/>
    </location>
</feature>
<dbReference type="PANTHER" id="PTHR43642:SF1">
    <property type="entry name" value="HYBRID SIGNAL TRANSDUCTION HISTIDINE KINASE G"/>
    <property type="match status" value="1"/>
</dbReference>
<dbReference type="PANTHER" id="PTHR43642">
    <property type="entry name" value="HYBRID SIGNAL TRANSDUCTION HISTIDINE KINASE G"/>
    <property type="match status" value="1"/>
</dbReference>
<dbReference type="GO" id="GO:0016301">
    <property type="term" value="F:kinase activity"/>
    <property type="evidence" value="ECO:0007669"/>
    <property type="project" value="UniProtKB-KW"/>
</dbReference>
<feature type="region of interest" description="Disordered" evidence="1">
    <location>
        <begin position="181"/>
        <end position="226"/>
    </location>
</feature>
<evidence type="ECO:0000313" key="3">
    <source>
        <dbReference type="Proteomes" id="UP001153069"/>
    </source>
</evidence>
<dbReference type="AlphaFoldDB" id="A0A9N8HTK6"/>
<dbReference type="InterPro" id="IPR053159">
    <property type="entry name" value="Hybrid_Histidine_Kinase"/>
</dbReference>
<keyword evidence="2" id="KW-0418">Kinase</keyword>
<dbReference type="EMBL" id="CAICTM010001602">
    <property type="protein sequence ID" value="CAB9524922.1"/>
    <property type="molecule type" value="Genomic_DNA"/>
</dbReference>
<proteinExistence type="predicted"/>
<sequence>MKSISSHSFKSLTTKLKGSDTSPVSSLRSFDGPLCDEKLLLPQHEFAARVEKALEHDVCGPLSSRQLKLSAVPFSSLASQLRTRVLESGGYFLSGKFGDGTSTTAASTTASSTGSAAGGNSSNSSGGGEAYSGLAMAMEDFAEQILERDWDKAIRNKLHEFLQGNETVLLDVFPALQTVLSSEEDSTTEETQQDNKADDQEQAIATTPNQAGEESDAGYKRSEESRDNRSKRRVFFFQQFFHAVLSASSSGHKQSKKPCIVLVLDDVQWIGKASLDLLSSLVRDPDLGSFLLITTNRPIPPDHPNQIIPQQMDAWRTERVRIHEYALENLCISSVDDIVTACLDLKQQQDEYNHLDCQDSITFPLAQIIHQRTQGNPFFAVELLKALVDQQLLTFSYASMDWTWDIDKVYSLGMTMTDSPVDLLIAKVKRLPPNHQLILLISSCLGGTFKAPLIRKVLQSLNHPSAATTSNHDNKVCESDTDDKSILSLMTNNSNSSKNVPVLETLETFVQSGLLERNGKCFYFVHDIIRQAAKEFVSPEHLEWMRLRVGETILRGIKLSSSSTTSQDARRVKNETNLFLGVDLCNSALRLLGENQRETTTSGIEVVVENGNSHDNSHHLELLDLARYNLCSGEKAMRESAFVQAVRYFKTGIQILQMAQQQPDHANNNDRTTIDDELRAGLLSGAAEASYCSGNYEDMNVFAEQLLDRSDCPEEVRLRMLFFKVQSAAAQEFAHEALDIGYAAVQLLGMATFPRYPTPFHVLTEIIKTKRALRNHTLETLKELPVVTDTRRIAAMEFLNAMKGPAGVSNQNFLIVTFLKSVRWAVKYGLGKHSPGGFAVYGTILNAMFGEADSAVMFGDLALALAERMGVQETTAETSTLTFGMLRHWTSDMRSCYPPLVYAQKLALECGDIETVTFCFVFGSIILWCTALISLPEMGRHLQRQCVMCRDFKHWSMLEILTNLGIHLRRLCRGKEDHAFVWLDDPETSSLKSGGSAEKKPKANVRDPTIELFYDCMALQSHVLLEECREALDCAKRTYAMGTELCIGQAYVPRTQFYRGVIHLSCAAKHSLTSWKHLYEAKRALSLLKKWAKNGENNHNSDHMISLLDAELARIRNRKTKAKQCYSNSIAQAQESGHIQDAALGHKCAAEFYLAVDKDKATAAYHAEQAVRCFRSWGASAVAAQLEQRYETLLVAEDGASSLNSNQQ</sequence>
<organism evidence="2 3">
    <name type="scientific">Seminavis robusta</name>
    <dbReference type="NCBI Taxonomy" id="568900"/>
    <lineage>
        <taxon>Eukaryota</taxon>
        <taxon>Sar</taxon>
        <taxon>Stramenopiles</taxon>
        <taxon>Ochrophyta</taxon>
        <taxon>Bacillariophyta</taxon>
        <taxon>Bacillariophyceae</taxon>
        <taxon>Bacillariophycidae</taxon>
        <taxon>Naviculales</taxon>
        <taxon>Naviculaceae</taxon>
        <taxon>Seminavis</taxon>
    </lineage>
</organism>
<accession>A0A9N8HTK6</accession>
<feature type="compositionally biased region" description="Acidic residues" evidence="1">
    <location>
        <begin position="182"/>
        <end position="192"/>
    </location>
</feature>
<name>A0A9N8HTK6_9STRA</name>
<feature type="compositionally biased region" description="Polar residues" evidence="1">
    <location>
        <begin position="203"/>
        <end position="212"/>
    </location>
</feature>
<feature type="region of interest" description="Disordered" evidence="1">
    <location>
        <begin position="103"/>
        <end position="127"/>
    </location>
</feature>
<feature type="region of interest" description="Disordered" evidence="1">
    <location>
        <begin position="1"/>
        <end position="27"/>
    </location>
</feature>
<comment type="caution">
    <text evidence="2">The sequence shown here is derived from an EMBL/GenBank/DDBJ whole genome shotgun (WGS) entry which is preliminary data.</text>
</comment>
<dbReference type="Proteomes" id="UP001153069">
    <property type="component" value="Unassembled WGS sequence"/>
</dbReference>